<protein>
    <submittedName>
        <fullName evidence="1">BREX-3 system P-loop-containing protein BrxF</fullName>
    </submittedName>
</protein>
<dbReference type="NCBIfam" id="NF033453">
    <property type="entry name" value="BREX_3_BrxF"/>
    <property type="match status" value="1"/>
</dbReference>
<dbReference type="SUPFAM" id="SSF52540">
    <property type="entry name" value="P-loop containing nucleoside triphosphate hydrolases"/>
    <property type="match status" value="1"/>
</dbReference>
<dbReference type="Proteomes" id="UP000534783">
    <property type="component" value="Unassembled WGS sequence"/>
</dbReference>
<dbReference type="InterPro" id="IPR048067">
    <property type="entry name" value="BREX_3_BrxF"/>
</dbReference>
<dbReference type="InterPro" id="IPR027417">
    <property type="entry name" value="P-loop_NTPase"/>
</dbReference>
<evidence type="ECO:0000313" key="2">
    <source>
        <dbReference type="Proteomes" id="UP000534783"/>
    </source>
</evidence>
<dbReference type="RefSeq" id="WP_168062757.1">
    <property type="nucleotide sequence ID" value="NZ_VTOW01000004.1"/>
</dbReference>
<evidence type="ECO:0000313" key="1">
    <source>
        <dbReference type="EMBL" id="NKE72820.1"/>
    </source>
</evidence>
<name>A0A7X6ICS4_9BACT</name>
<organism evidence="1 2">
    <name type="scientific">Candidatus Manganitrophus noduliformans</name>
    <dbReference type="NCBI Taxonomy" id="2606439"/>
    <lineage>
        <taxon>Bacteria</taxon>
        <taxon>Pseudomonadati</taxon>
        <taxon>Nitrospirota</taxon>
        <taxon>Nitrospiria</taxon>
        <taxon>Candidatus Troglogloeales</taxon>
        <taxon>Candidatus Manganitrophaceae</taxon>
        <taxon>Candidatus Manganitrophus</taxon>
    </lineage>
</organism>
<keyword evidence="2" id="KW-1185">Reference proteome</keyword>
<dbReference type="EMBL" id="VTOW01000004">
    <property type="protein sequence ID" value="NKE72820.1"/>
    <property type="molecule type" value="Genomic_DNA"/>
</dbReference>
<sequence>MAQLLAEEVIRKIEESAGLYYRLTLLVAPSGGGKTSVLQDAKERIGVPLINLNLELSRRMLDLTARQRALQIPKLSEEIVIQAGNSVILLDNTEILFDISLKQDPLRLFQGISRNRTVVAAWNGSVENNYILYAEPGHPEYRRYPIRDLLLVCPARTIA</sequence>
<comment type="caution">
    <text evidence="1">The sequence shown here is derived from an EMBL/GenBank/DDBJ whole genome shotgun (WGS) entry which is preliminary data.</text>
</comment>
<reference evidence="1 2" key="1">
    <citation type="journal article" date="2020" name="Nature">
        <title>Bacterial chemolithoautotrophy via manganese oxidation.</title>
        <authorList>
            <person name="Yu H."/>
            <person name="Leadbetter J.R."/>
        </authorList>
    </citation>
    <scope>NUCLEOTIDE SEQUENCE [LARGE SCALE GENOMIC DNA]</scope>
    <source>
        <strain evidence="1 2">Mn-1</strain>
    </source>
</reference>
<dbReference type="AlphaFoldDB" id="A0A7X6ICS4"/>
<proteinExistence type="predicted"/>
<accession>A0A7X6ICS4</accession>
<gene>
    <name evidence="1" type="primary">brxF</name>
    <name evidence="1" type="ORF">MNODULE_18885</name>
</gene>